<dbReference type="Pfam" id="PF23106">
    <property type="entry name" value="EGF_Teneurin"/>
    <property type="match status" value="1"/>
</dbReference>
<evidence type="ECO:0000256" key="4">
    <source>
        <dbReference type="PROSITE-ProRule" id="PRU00076"/>
    </source>
</evidence>
<dbReference type="SUPFAM" id="SSF49854">
    <property type="entry name" value="Spermadhesin, CUB domain"/>
    <property type="match status" value="1"/>
</dbReference>
<keyword evidence="9" id="KW-1185">Reference proteome</keyword>
<proteinExistence type="predicted"/>
<dbReference type="SMART" id="SM00181">
    <property type="entry name" value="EGF"/>
    <property type="match status" value="1"/>
</dbReference>
<dbReference type="PANTHER" id="PTHR46376:SF2">
    <property type="entry name" value="DISTRACTED, ISOFORM B"/>
    <property type="match status" value="1"/>
</dbReference>
<dbReference type="InterPro" id="IPR051568">
    <property type="entry name" value="LZTR1/Attractin"/>
</dbReference>
<dbReference type="Pfam" id="PF00431">
    <property type="entry name" value="CUB"/>
    <property type="match status" value="1"/>
</dbReference>
<dbReference type="CDD" id="cd00054">
    <property type="entry name" value="EGF_CA"/>
    <property type="match status" value="1"/>
</dbReference>
<dbReference type="InterPro" id="IPR000742">
    <property type="entry name" value="EGF"/>
</dbReference>
<protein>
    <recommendedName>
        <fullName evidence="10">CUB domain-containing protein</fullName>
    </recommendedName>
</protein>
<comment type="caution">
    <text evidence="4">Lacks conserved residue(s) required for the propagation of feature annotation.</text>
</comment>
<dbReference type="CDD" id="cd00041">
    <property type="entry name" value="CUB"/>
    <property type="match status" value="1"/>
</dbReference>
<keyword evidence="2" id="KW-0677">Repeat</keyword>
<name>A0A484BUA7_DRONA</name>
<dbReference type="PROSITE" id="PS00022">
    <property type="entry name" value="EGF_1"/>
    <property type="match status" value="1"/>
</dbReference>
<evidence type="ECO:0000256" key="3">
    <source>
        <dbReference type="ARBA" id="ARBA00023157"/>
    </source>
</evidence>
<dbReference type="PANTHER" id="PTHR46376">
    <property type="entry name" value="LEUCINE-ZIPPER-LIKE TRANSCRIPTIONAL REGULATOR 1"/>
    <property type="match status" value="1"/>
</dbReference>
<dbReference type="Proteomes" id="UP000295192">
    <property type="component" value="Unassembled WGS sequence"/>
</dbReference>
<comment type="caution">
    <text evidence="8">The sequence shown here is derived from an EMBL/GenBank/DDBJ whole genome shotgun (WGS) entry which is preliminary data.</text>
</comment>
<dbReference type="PROSITE" id="PS01180">
    <property type="entry name" value="CUB"/>
    <property type="match status" value="1"/>
</dbReference>
<feature type="domain" description="EGF-like" evidence="7">
    <location>
        <begin position="115"/>
        <end position="147"/>
    </location>
</feature>
<dbReference type="FunFam" id="2.60.120.290:FF:000046">
    <property type="entry name" value="Attractin-like protein 1"/>
    <property type="match status" value="1"/>
</dbReference>
<reference evidence="8 9" key="1">
    <citation type="journal article" date="2019" name="J. Hered.">
        <title>An Improved Genome Assembly for Drosophila navojoa, the Basal Species in the mojavensis Cluster.</title>
        <authorList>
            <person name="Vanderlinde T."/>
            <person name="Dupim E.G."/>
            <person name="Nazario-Yepiz N.O."/>
            <person name="Carvalho A.B."/>
        </authorList>
    </citation>
    <scope>NUCLEOTIDE SEQUENCE [LARGE SCALE GENOMIC DNA]</scope>
    <source>
        <strain evidence="8">Navoj_Jal97</strain>
        <tissue evidence="8">Whole organism</tissue>
    </source>
</reference>
<dbReference type="EMBL" id="LSRL02000009">
    <property type="protein sequence ID" value="TDG51341.1"/>
    <property type="molecule type" value="Genomic_DNA"/>
</dbReference>
<feature type="disulfide bond" evidence="4">
    <location>
        <begin position="137"/>
        <end position="146"/>
    </location>
</feature>
<evidence type="ECO:0000313" key="8">
    <source>
        <dbReference type="EMBL" id="TDG51341.1"/>
    </source>
</evidence>
<organism evidence="8 9">
    <name type="scientific">Drosophila navojoa</name>
    <name type="common">Fruit fly</name>
    <dbReference type="NCBI Taxonomy" id="7232"/>
    <lineage>
        <taxon>Eukaryota</taxon>
        <taxon>Metazoa</taxon>
        <taxon>Ecdysozoa</taxon>
        <taxon>Arthropoda</taxon>
        <taxon>Hexapoda</taxon>
        <taxon>Insecta</taxon>
        <taxon>Pterygota</taxon>
        <taxon>Neoptera</taxon>
        <taxon>Endopterygota</taxon>
        <taxon>Diptera</taxon>
        <taxon>Brachycera</taxon>
        <taxon>Muscomorpha</taxon>
        <taxon>Ephydroidea</taxon>
        <taxon>Drosophilidae</taxon>
        <taxon>Drosophila</taxon>
    </lineage>
</organism>
<evidence type="ECO:0000256" key="1">
    <source>
        <dbReference type="ARBA" id="ARBA00022441"/>
    </source>
</evidence>
<evidence type="ECO:0008006" key="10">
    <source>
        <dbReference type="Google" id="ProtNLM"/>
    </source>
</evidence>
<dbReference type="Gene3D" id="2.60.120.290">
    <property type="entry name" value="Spermadhesin, CUB domain"/>
    <property type="match status" value="1"/>
</dbReference>
<dbReference type="GO" id="GO:0005794">
    <property type="term" value="C:Golgi apparatus"/>
    <property type="evidence" value="ECO:0007669"/>
    <property type="project" value="TreeGrafter"/>
</dbReference>
<gene>
    <name evidence="8" type="ORF">AWZ03_002136</name>
</gene>
<evidence type="ECO:0000256" key="2">
    <source>
        <dbReference type="ARBA" id="ARBA00022737"/>
    </source>
</evidence>
<dbReference type="InterPro" id="IPR035914">
    <property type="entry name" value="Sperma_CUB_dom_sf"/>
</dbReference>
<dbReference type="Gene3D" id="2.10.25.10">
    <property type="entry name" value="Laminin"/>
    <property type="match status" value="1"/>
</dbReference>
<keyword evidence="3 4" id="KW-1015">Disulfide bond</keyword>
<feature type="compositionally biased region" description="Low complexity" evidence="5">
    <location>
        <begin position="50"/>
        <end position="69"/>
    </location>
</feature>
<dbReference type="OMA" id="WLIDSHH"/>
<feature type="region of interest" description="Disordered" evidence="5">
    <location>
        <begin position="50"/>
        <end position="80"/>
    </location>
</feature>
<keyword evidence="4" id="KW-0245">EGF-like domain</keyword>
<evidence type="ECO:0000259" key="6">
    <source>
        <dbReference type="PROSITE" id="PS01180"/>
    </source>
</evidence>
<evidence type="ECO:0000256" key="5">
    <source>
        <dbReference type="SAM" id="MobiDB-lite"/>
    </source>
</evidence>
<dbReference type="SMART" id="SM00042">
    <property type="entry name" value="CUB"/>
    <property type="match status" value="1"/>
</dbReference>
<dbReference type="STRING" id="7232.A0A484BUA7"/>
<dbReference type="OrthoDB" id="9998912at2759"/>
<feature type="domain" description="CUB" evidence="6">
    <location>
        <begin position="149"/>
        <end position="278"/>
    </location>
</feature>
<sequence length="295" mass="33333">MCLVEHAENKHKLSSANILTKQQTKQRSSSSTFCSTLNNSNTRVYDINTQQQQQQLEAEEQQQQHPQQQHLHHHQSPVCDSTHTPTFNAKYRRKCLLLLSLLLFHGCFSGLHSASAYNCTTNPCQNDGQCLDGQCICADGWQGPACQFCGGKVRMYHPMGTIHDGWGNYSVSVKCSWLIDSHHPHWGRRHSANPSRPSNIRIHLREFATECGWDHLYIYDGDSVDSPLLAVFSGLMYRGNFSIRRVPQVIARSGTALLHFFSDDAYNMSGFYLTYKVNGCPTDNDAGVLRARDVQ</sequence>
<evidence type="ECO:0000313" key="9">
    <source>
        <dbReference type="Proteomes" id="UP000295192"/>
    </source>
</evidence>
<dbReference type="SUPFAM" id="SSF57196">
    <property type="entry name" value="EGF/Laminin"/>
    <property type="match status" value="1"/>
</dbReference>
<accession>A0A484BUA7</accession>
<dbReference type="InterPro" id="IPR000859">
    <property type="entry name" value="CUB_dom"/>
</dbReference>
<dbReference type="AlphaFoldDB" id="A0A484BUA7"/>
<dbReference type="PROSITE" id="PS50026">
    <property type="entry name" value="EGF_3"/>
    <property type="match status" value="1"/>
</dbReference>
<evidence type="ECO:0000259" key="7">
    <source>
        <dbReference type="PROSITE" id="PS50026"/>
    </source>
</evidence>
<keyword evidence="1" id="KW-0880">Kelch repeat</keyword>